<feature type="transmembrane region" description="Helical" evidence="6">
    <location>
        <begin position="1011"/>
        <end position="1034"/>
    </location>
</feature>
<evidence type="ECO:0000313" key="8">
    <source>
        <dbReference type="Proteomes" id="UP001152024"/>
    </source>
</evidence>
<evidence type="ECO:0000256" key="4">
    <source>
        <dbReference type="ARBA" id="ARBA00023136"/>
    </source>
</evidence>
<feature type="region of interest" description="Disordered" evidence="5">
    <location>
        <begin position="1"/>
        <end position="165"/>
    </location>
</feature>
<keyword evidence="8" id="KW-1185">Reference proteome</keyword>
<gene>
    <name evidence="7" type="ORF">NW768_006424</name>
</gene>
<keyword evidence="3 6" id="KW-1133">Transmembrane helix</keyword>
<accession>A0ABQ8RBQ8</accession>
<proteinExistence type="predicted"/>
<evidence type="ECO:0000256" key="3">
    <source>
        <dbReference type="ARBA" id="ARBA00022989"/>
    </source>
</evidence>
<dbReference type="Pfam" id="PF01544">
    <property type="entry name" value="CorA"/>
    <property type="match status" value="1"/>
</dbReference>
<reference evidence="7" key="1">
    <citation type="submission" date="2022-09" db="EMBL/GenBank/DDBJ databases">
        <title>Fusarium specimens isolated from Avocado Roots.</title>
        <authorList>
            <person name="Stajich J."/>
            <person name="Roper C."/>
            <person name="Heimlech-Rivalta G."/>
        </authorList>
    </citation>
    <scope>NUCLEOTIDE SEQUENCE</scope>
    <source>
        <strain evidence="7">CF00095</strain>
    </source>
</reference>
<evidence type="ECO:0008006" key="9">
    <source>
        <dbReference type="Google" id="ProtNLM"/>
    </source>
</evidence>
<evidence type="ECO:0000256" key="5">
    <source>
        <dbReference type="SAM" id="MobiDB-lite"/>
    </source>
</evidence>
<feature type="compositionally biased region" description="Basic and acidic residues" evidence="5">
    <location>
        <begin position="156"/>
        <end position="165"/>
    </location>
</feature>
<keyword evidence="4 6" id="KW-0472">Membrane</keyword>
<dbReference type="InterPro" id="IPR045863">
    <property type="entry name" value="CorA_TM1_TM2"/>
</dbReference>
<dbReference type="SUPFAM" id="SSF144083">
    <property type="entry name" value="Magnesium transport protein CorA, transmembrane region"/>
    <property type="match status" value="1"/>
</dbReference>
<sequence>MSPSPPGGGRSRVRWGHVEEYPLPRPVRVTPRPRPSSRYESASVPSPRRSTDNGDKRRRTAEETVPVPTYTEWEIPATRPPRAYTESPRPIENDSDDEREGFRPGRPGPKMRRNNNVYYVGASPSMSPDTQYRRPHHSPIHDTYHFRGTSSYPHSRTADSDWYSRPRADSFSSDDFDLYDKFDFSSQTQSIVIESSKGDDSDAETPESEERVILAKDGKRDKTSSQLAFVDSSVYTGNSEMGSSHTATLNVVHDLTVQRQPLFKWLHVPQDVMNFEDFWVEISRISGLTELEKKAISRLRADVKKNCVKTRTNPKGAKVGYLEPKCIEVSLKSLKQEASTAETVTGSARWICIPYFSLQQYSGLLSATSASVFPAQTLLQAQYSRNTVARDMEQAVVRLGNAGRGKCFHISQLWCVTIDNSLIVTCGTMAREDLLGQSLEIKEHPARAMTTEHHGKILVAYGDSVVWSFEIEECQTWFAFLSKFRTFWPEIPEFWHKSQAVTADLWPKVLKLASSKRSTSIKLTMKLGTVPDPPPRAILRPEPHVLPTTHGGKGKVKINDFVHLLELPTSGSKGIDAQNSGYEFLEAQLSAAESFLIGETTLSERKAYEACKAGNRAECYAYLSGLSGLVEETGSDTIRRAYQEKVDIFNAADITYSFFIPLDFDGPMIDRFWGALRTLIELPSTDGDFHRPSFDNIAGNIRTSLRYLTRNVFALQNILAHSSKEERAEVELPSEFSKAWLYIIMAMVYSSKEDLKWDSRMKRAEALIEKGSKKLLQGLGGKSLLDKAAVLPLEVLSLITMGLLRDQVGRSDDICDTYSQYLNSLENAITSKPSDRSFQHQIDLVQQELLSVNRTLSKQRLLISRLRKSLTAIDTHDIVMSQFEHEAALKDAERQYSSKRHYAESVPPPPTYVSHRADDDYSRVAPISYAQEIPANDYTGLDDDFLFDMTSTSKLSPTDAGGLRGLFFLECTRLIEQREFEFRRFTDFSKDLERAIAYKVDFTRDRQERAIYAFTLVTIIFLPISAVSSIFGMNTTDVRDMPHSQWLYWAVAIPLTIVVILIGLWFMGELGNLSRWLLGRPGKGAYAEPVTISQPLETEDWTSAPAQPSNRIAEYSSPYEIGGIRRRAPAQDYYPPAPGRSYPIRISDARVYTARR</sequence>
<name>A0ABQ8RBQ8_FUSEQ</name>
<feature type="transmembrane region" description="Helical" evidence="6">
    <location>
        <begin position="1046"/>
        <end position="1067"/>
    </location>
</feature>
<dbReference type="Proteomes" id="UP001152024">
    <property type="component" value="Unassembled WGS sequence"/>
</dbReference>
<evidence type="ECO:0000256" key="2">
    <source>
        <dbReference type="ARBA" id="ARBA00022692"/>
    </source>
</evidence>
<protein>
    <recommendedName>
        <fullName evidence="9">Mg2+ transporter</fullName>
    </recommendedName>
</protein>
<dbReference type="PANTHER" id="PTHR46494">
    <property type="entry name" value="CORA FAMILY METAL ION TRANSPORTER (EUROFUNG)"/>
    <property type="match status" value="1"/>
</dbReference>
<comment type="subcellular location">
    <subcellularLocation>
        <location evidence="1">Cell membrane</location>
        <topology evidence="1">Multi-pass membrane protein</topology>
    </subcellularLocation>
</comment>
<evidence type="ECO:0000256" key="6">
    <source>
        <dbReference type="SAM" id="Phobius"/>
    </source>
</evidence>
<keyword evidence="2 6" id="KW-0812">Transmembrane</keyword>
<dbReference type="InterPro" id="IPR002523">
    <property type="entry name" value="MgTranspt_CorA/ZnTranspt_ZntB"/>
</dbReference>
<organism evidence="7 8">
    <name type="scientific">Fusarium equiseti</name>
    <name type="common">Fusarium scirpi</name>
    <dbReference type="NCBI Taxonomy" id="61235"/>
    <lineage>
        <taxon>Eukaryota</taxon>
        <taxon>Fungi</taxon>
        <taxon>Dikarya</taxon>
        <taxon>Ascomycota</taxon>
        <taxon>Pezizomycotina</taxon>
        <taxon>Sordariomycetes</taxon>
        <taxon>Hypocreomycetidae</taxon>
        <taxon>Hypocreales</taxon>
        <taxon>Nectriaceae</taxon>
        <taxon>Fusarium</taxon>
        <taxon>Fusarium incarnatum-equiseti species complex</taxon>
    </lineage>
</organism>
<evidence type="ECO:0000313" key="7">
    <source>
        <dbReference type="EMBL" id="KAJ4130885.1"/>
    </source>
</evidence>
<dbReference type="Gene3D" id="1.20.58.340">
    <property type="entry name" value="Magnesium transport protein CorA, transmembrane region"/>
    <property type="match status" value="1"/>
</dbReference>
<comment type="caution">
    <text evidence="7">The sequence shown here is derived from an EMBL/GenBank/DDBJ whole genome shotgun (WGS) entry which is preliminary data.</text>
</comment>
<dbReference type="PANTHER" id="PTHR46494:SF1">
    <property type="entry name" value="CORA FAMILY METAL ION TRANSPORTER (EUROFUNG)"/>
    <property type="match status" value="1"/>
</dbReference>
<dbReference type="EMBL" id="JAOQBH010000009">
    <property type="protein sequence ID" value="KAJ4130885.1"/>
    <property type="molecule type" value="Genomic_DNA"/>
</dbReference>
<evidence type="ECO:0000256" key="1">
    <source>
        <dbReference type="ARBA" id="ARBA00004651"/>
    </source>
</evidence>